<organism evidence="2 3">
    <name type="scientific">Gluconobacter cerinus</name>
    <dbReference type="NCBI Taxonomy" id="38307"/>
    <lineage>
        <taxon>Bacteria</taxon>
        <taxon>Pseudomonadati</taxon>
        <taxon>Pseudomonadota</taxon>
        <taxon>Alphaproteobacteria</taxon>
        <taxon>Acetobacterales</taxon>
        <taxon>Acetobacteraceae</taxon>
        <taxon>Gluconobacter</taxon>
    </lineage>
</organism>
<gene>
    <name evidence="2" type="ORF">A0123_03011</name>
</gene>
<reference evidence="2 3" key="1">
    <citation type="submission" date="2016-03" db="EMBL/GenBank/DDBJ databases">
        <title>Draft genome sequence of Gluconobacter cerinus strain CECT 9110.</title>
        <authorList>
            <person name="Sainz F."/>
            <person name="Mas A."/>
            <person name="Torija M.J."/>
        </authorList>
    </citation>
    <scope>NUCLEOTIDE SEQUENCE [LARGE SCALE GENOMIC DNA]</scope>
    <source>
        <strain evidence="2 3">CECT 9110</strain>
    </source>
</reference>
<proteinExistence type="predicted"/>
<protein>
    <submittedName>
        <fullName evidence="2">Uncharacterized protein</fullName>
    </submittedName>
</protein>
<dbReference type="Proteomes" id="UP000077786">
    <property type="component" value="Unassembled WGS sequence"/>
</dbReference>
<accession>A0A1B6VGJ6</accession>
<feature type="region of interest" description="Disordered" evidence="1">
    <location>
        <begin position="51"/>
        <end position="73"/>
    </location>
</feature>
<sequence>MVRYSSPRKRADNFQRFTKLLFIMKYCSLLVLALSASGLTACHPYYHDHGRGWDRHDHDHYGPPPRPYRDRRW</sequence>
<evidence type="ECO:0000256" key="1">
    <source>
        <dbReference type="SAM" id="MobiDB-lite"/>
    </source>
</evidence>
<evidence type="ECO:0000313" key="2">
    <source>
        <dbReference type="EMBL" id="OAJ66334.1"/>
    </source>
</evidence>
<evidence type="ECO:0000313" key="3">
    <source>
        <dbReference type="Proteomes" id="UP000077786"/>
    </source>
</evidence>
<dbReference type="EMBL" id="LUTU01000017">
    <property type="protein sequence ID" value="OAJ66334.1"/>
    <property type="molecule type" value="Genomic_DNA"/>
</dbReference>
<name>A0A1B6VGJ6_9PROT</name>
<dbReference type="AlphaFoldDB" id="A0A1B6VGJ6"/>
<comment type="caution">
    <text evidence="2">The sequence shown here is derived from an EMBL/GenBank/DDBJ whole genome shotgun (WGS) entry which is preliminary data.</text>
</comment>